<dbReference type="RefSeq" id="WP_135347695.1">
    <property type="nucleotide sequence ID" value="NZ_SRJD01000004.1"/>
</dbReference>
<dbReference type="InterPro" id="IPR005146">
    <property type="entry name" value="B3/B4_tRNA-bd"/>
</dbReference>
<name>A0A4Z0GSB7_9BACL</name>
<evidence type="ECO:0000313" key="2">
    <source>
        <dbReference type="EMBL" id="TGA99139.1"/>
    </source>
</evidence>
<dbReference type="PANTHER" id="PTHR39209:SF2">
    <property type="entry name" value="CYTOPLASMIC PROTEIN"/>
    <property type="match status" value="1"/>
</dbReference>
<dbReference type="OrthoDB" id="9789812at2"/>
<sequence>MLDLSVSTKLKSLVPDFKAGVICYHHIVISEMPPMIADRLPLFYESIQLSLESQPFGEIPGVKEWRSVFKKVGTDPSRYRPSQEALLRKIKKDGQPHMIHSAVDLNNFFSVQFSIPLGIYDLDHVRTPVRITVGTAKDEYDGLNGRVMNMEDKIVSADSVGVFGSPIVDSRRTCVTEQTENALQIVYLRPSMPDEEVRKLISKIAEMFTQVHGGENEWTIIS</sequence>
<dbReference type="PANTHER" id="PTHR39209">
    <property type="match status" value="1"/>
</dbReference>
<dbReference type="InterPro" id="IPR020825">
    <property type="entry name" value="Phe-tRNA_synthase-like_B3/B4"/>
</dbReference>
<proteinExistence type="predicted"/>
<evidence type="ECO:0000313" key="3">
    <source>
        <dbReference type="Proteomes" id="UP000298347"/>
    </source>
</evidence>
<keyword evidence="3" id="KW-1185">Reference proteome</keyword>
<dbReference type="GO" id="GO:0004826">
    <property type="term" value="F:phenylalanine-tRNA ligase activity"/>
    <property type="evidence" value="ECO:0007669"/>
    <property type="project" value="InterPro"/>
</dbReference>
<protein>
    <recommendedName>
        <fullName evidence="1">B3/B4 tRNA-binding domain-containing protein</fullName>
    </recommendedName>
</protein>
<dbReference type="Proteomes" id="UP000298347">
    <property type="component" value="Unassembled WGS sequence"/>
</dbReference>
<reference evidence="2 3" key="1">
    <citation type="journal article" date="2015" name="Int. J. Syst. Evol. Microbiol.">
        <title>Sporolactobacillus shoreae sp. nov. and Sporolactobacillus spathodeae sp. nov., two spore-forming lactic acid bacteria isolated from tree barks in Thailand.</title>
        <authorList>
            <person name="Thamacharoensuk T."/>
            <person name="Kitahara M."/>
            <person name="Ohkuma M."/>
            <person name="Thongchul N."/>
            <person name="Tanasupawat S."/>
        </authorList>
    </citation>
    <scope>NUCLEOTIDE SEQUENCE [LARGE SCALE GENOMIC DNA]</scope>
    <source>
        <strain evidence="2 3">BK92</strain>
    </source>
</reference>
<accession>A0A4Z0GSB7</accession>
<dbReference type="Pfam" id="PF03483">
    <property type="entry name" value="B3_4"/>
    <property type="match status" value="1"/>
</dbReference>
<organism evidence="2 3">
    <name type="scientific">Sporolactobacillus shoreae</name>
    <dbReference type="NCBI Taxonomy" id="1465501"/>
    <lineage>
        <taxon>Bacteria</taxon>
        <taxon>Bacillati</taxon>
        <taxon>Bacillota</taxon>
        <taxon>Bacilli</taxon>
        <taxon>Bacillales</taxon>
        <taxon>Sporolactobacillaceae</taxon>
        <taxon>Sporolactobacillus</taxon>
    </lineage>
</organism>
<comment type="caution">
    <text evidence="2">The sequence shown here is derived from an EMBL/GenBank/DDBJ whole genome shotgun (WGS) entry which is preliminary data.</text>
</comment>
<dbReference type="GO" id="GO:0003723">
    <property type="term" value="F:RNA binding"/>
    <property type="evidence" value="ECO:0007669"/>
    <property type="project" value="InterPro"/>
</dbReference>
<dbReference type="EMBL" id="SRJD01000004">
    <property type="protein sequence ID" value="TGA99139.1"/>
    <property type="molecule type" value="Genomic_DNA"/>
</dbReference>
<dbReference type="AlphaFoldDB" id="A0A4Z0GSB7"/>
<dbReference type="SUPFAM" id="SSF56037">
    <property type="entry name" value="PheT/TilS domain"/>
    <property type="match status" value="1"/>
</dbReference>
<evidence type="ECO:0000259" key="1">
    <source>
        <dbReference type="SMART" id="SM00873"/>
    </source>
</evidence>
<feature type="domain" description="B3/B4 tRNA-binding" evidence="1">
    <location>
        <begin position="63"/>
        <end position="213"/>
    </location>
</feature>
<dbReference type="SMART" id="SM00873">
    <property type="entry name" value="B3_4"/>
    <property type="match status" value="1"/>
</dbReference>
<dbReference type="Gene3D" id="3.50.40.10">
    <property type="entry name" value="Phenylalanyl-trna Synthetase, Chain B, domain 3"/>
    <property type="match status" value="1"/>
</dbReference>
<gene>
    <name evidence="2" type="ORF">E4665_04970</name>
</gene>